<accession>A0A453JJH6</accession>
<reference evidence="1" key="5">
    <citation type="journal article" date="2021" name="G3 (Bethesda)">
        <title>Aegilops tauschii genome assembly Aet v5.0 features greater sequence contiguity and improved annotation.</title>
        <authorList>
            <person name="Wang L."/>
            <person name="Zhu T."/>
            <person name="Rodriguez J.C."/>
            <person name="Deal K.R."/>
            <person name="Dubcovsky J."/>
            <person name="McGuire P.E."/>
            <person name="Lux T."/>
            <person name="Spannagl M."/>
            <person name="Mayer K.F.X."/>
            <person name="Baldrich P."/>
            <person name="Meyers B.C."/>
            <person name="Huo N."/>
            <person name="Gu Y.Q."/>
            <person name="Zhou H."/>
            <person name="Devos K.M."/>
            <person name="Bennetzen J.L."/>
            <person name="Unver T."/>
            <person name="Budak H."/>
            <person name="Gulick P.J."/>
            <person name="Galiba G."/>
            <person name="Kalapos B."/>
            <person name="Nelson D.R."/>
            <person name="Li P."/>
            <person name="You F.M."/>
            <person name="Luo M.C."/>
            <person name="Dvorak J."/>
        </authorList>
    </citation>
    <scope>NUCLEOTIDE SEQUENCE [LARGE SCALE GENOMIC DNA]</scope>
    <source>
        <strain evidence="1">cv. AL8/78</strain>
    </source>
</reference>
<evidence type="ECO:0000313" key="1">
    <source>
        <dbReference type="EnsemblPlants" id="AET5Gv20081200.14"/>
    </source>
</evidence>
<protein>
    <submittedName>
        <fullName evidence="1">Uncharacterized protein</fullName>
    </submittedName>
</protein>
<dbReference type="EnsemblPlants" id="AET5Gv20081200.14">
    <property type="protein sequence ID" value="AET5Gv20081200.14"/>
    <property type="gene ID" value="AET5Gv20081200"/>
</dbReference>
<reference evidence="1" key="3">
    <citation type="journal article" date="2017" name="Nature">
        <title>Genome sequence of the progenitor of the wheat D genome Aegilops tauschii.</title>
        <authorList>
            <person name="Luo M.C."/>
            <person name="Gu Y.Q."/>
            <person name="Puiu D."/>
            <person name="Wang H."/>
            <person name="Twardziok S.O."/>
            <person name="Deal K.R."/>
            <person name="Huo N."/>
            <person name="Zhu T."/>
            <person name="Wang L."/>
            <person name="Wang Y."/>
            <person name="McGuire P.E."/>
            <person name="Liu S."/>
            <person name="Long H."/>
            <person name="Ramasamy R.K."/>
            <person name="Rodriguez J.C."/>
            <person name="Van S.L."/>
            <person name="Yuan L."/>
            <person name="Wang Z."/>
            <person name="Xia Z."/>
            <person name="Xiao L."/>
            <person name="Anderson O.D."/>
            <person name="Ouyang S."/>
            <person name="Liang Y."/>
            <person name="Zimin A.V."/>
            <person name="Pertea G."/>
            <person name="Qi P."/>
            <person name="Bennetzen J.L."/>
            <person name="Dai X."/>
            <person name="Dawson M.W."/>
            <person name="Muller H.G."/>
            <person name="Kugler K."/>
            <person name="Rivarola-Duarte L."/>
            <person name="Spannagl M."/>
            <person name="Mayer K.F.X."/>
            <person name="Lu F.H."/>
            <person name="Bevan M.W."/>
            <person name="Leroy P."/>
            <person name="Li P."/>
            <person name="You F.M."/>
            <person name="Sun Q."/>
            <person name="Liu Z."/>
            <person name="Lyons E."/>
            <person name="Wicker T."/>
            <person name="Salzberg S.L."/>
            <person name="Devos K.M."/>
            <person name="Dvorak J."/>
        </authorList>
    </citation>
    <scope>NUCLEOTIDE SEQUENCE [LARGE SCALE GENOMIC DNA]</scope>
    <source>
        <strain evidence="1">cv. AL8/78</strain>
    </source>
</reference>
<dbReference type="AlphaFoldDB" id="A0A453JJH6"/>
<dbReference type="EnsemblPlants" id="AET5Gv20081200.13">
    <property type="protein sequence ID" value="AET5Gv20081200.13"/>
    <property type="gene ID" value="AET5Gv20081200"/>
</dbReference>
<keyword evidence="2" id="KW-1185">Reference proteome</keyword>
<reference evidence="2" key="1">
    <citation type="journal article" date="2014" name="Science">
        <title>Ancient hybridizations among the ancestral genomes of bread wheat.</title>
        <authorList>
            <consortium name="International Wheat Genome Sequencing Consortium,"/>
            <person name="Marcussen T."/>
            <person name="Sandve S.R."/>
            <person name="Heier L."/>
            <person name="Spannagl M."/>
            <person name="Pfeifer M."/>
            <person name="Jakobsen K.S."/>
            <person name="Wulff B.B."/>
            <person name="Steuernagel B."/>
            <person name="Mayer K.F."/>
            <person name="Olsen O.A."/>
        </authorList>
    </citation>
    <scope>NUCLEOTIDE SEQUENCE [LARGE SCALE GENOMIC DNA]</scope>
    <source>
        <strain evidence="2">cv. AL8/78</strain>
    </source>
</reference>
<reference evidence="2" key="2">
    <citation type="journal article" date="2017" name="Nat. Plants">
        <title>The Aegilops tauschii genome reveals multiple impacts of transposons.</title>
        <authorList>
            <person name="Zhao G."/>
            <person name="Zou C."/>
            <person name="Li K."/>
            <person name="Wang K."/>
            <person name="Li T."/>
            <person name="Gao L."/>
            <person name="Zhang X."/>
            <person name="Wang H."/>
            <person name="Yang Z."/>
            <person name="Liu X."/>
            <person name="Jiang W."/>
            <person name="Mao L."/>
            <person name="Kong X."/>
            <person name="Jiao Y."/>
            <person name="Jia J."/>
        </authorList>
    </citation>
    <scope>NUCLEOTIDE SEQUENCE [LARGE SCALE GENOMIC DNA]</scope>
    <source>
        <strain evidence="2">cv. AL8/78</strain>
    </source>
</reference>
<proteinExistence type="predicted"/>
<sequence length="62" mass="7290">LLQQRRMNAVLRFHEERGKEPKTDLVIHALAGIWFPDTARTMFYRGQRYCPIPPLLVLNPTI</sequence>
<reference evidence="1" key="4">
    <citation type="submission" date="2019-03" db="UniProtKB">
        <authorList>
            <consortium name="EnsemblPlants"/>
        </authorList>
    </citation>
    <scope>IDENTIFICATION</scope>
</reference>
<name>A0A453JJH6_AEGTS</name>
<evidence type="ECO:0000313" key="2">
    <source>
        <dbReference type="Proteomes" id="UP000015105"/>
    </source>
</evidence>
<organism evidence="1 2">
    <name type="scientific">Aegilops tauschii subsp. strangulata</name>
    <name type="common">Goatgrass</name>
    <dbReference type="NCBI Taxonomy" id="200361"/>
    <lineage>
        <taxon>Eukaryota</taxon>
        <taxon>Viridiplantae</taxon>
        <taxon>Streptophyta</taxon>
        <taxon>Embryophyta</taxon>
        <taxon>Tracheophyta</taxon>
        <taxon>Spermatophyta</taxon>
        <taxon>Magnoliopsida</taxon>
        <taxon>Liliopsida</taxon>
        <taxon>Poales</taxon>
        <taxon>Poaceae</taxon>
        <taxon>BOP clade</taxon>
        <taxon>Pooideae</taxon>
        <taxon>Triticodae</taxon>
        <taxon>Triticeae</taxon>
        <taxon>Triticinae</taxon>
        <taxon>Aegilops</taxon>
    </lineage>
</organism>
<dbReference type="Gramene" id="AET5Gv20081200.13">
    <property type="protein sequence ID" value="AET5Gv20081200.13"/>
    <property type="gene ID" value="AET5Gv20081200"/>
</dbReference>
<dbReference type="Proteomes" id="UP000015105">
    <property type="component" value="Chromosome 5D"/>
</dbReference>
<dbReference type="Gramene" id="AET5Gv20081200.14">
    <property type="protein sequence ID" value="AET5Gv20081200.14"/>
    <property type="gene ID" value="AET5Gv20081200"/>
</dbReference>